<evidence type="ECO:0000313" key="3">
    <source>
        <dbReference type="EnsemblMetazoa" id="tetur03g04920.1"/>
    </source>
</evidence>
<feature type="compositionally biased region" description="Basic residues" evidence="1">
    <location>
        <begin position="110"/>
        <end position="135"/>
    </location>
</feature>
<sequence>MEEDDSDDNKKTKITSTQPTRQLPPRKAAHRHPFIQLHHEKVNENLDDQDVDLEETEDYFNPEEPEDGNEAVGDKAKDNDEAMEEDDSDDTFATKITSAQVTRQLPPRKVAQRHLVIRSRNLVKNKKNSINKKKASPKERETVIGSGKEQKENTKTRSRGRISTLNQQTNETKSQNTENHPVNNPVHSRVSIQDKSFEHHDMIEDVLQVIDKLCSLPSRRDYFFQWDKYTGYVDLFEITDPNIDRVKFDGHNVTDVSLMFILFVRIIYFYFIFFVRTLQGLVPLADLNLKPF</sequence>
<reference evidence="3" key="2">
    <citation type="submission" date="2015-06" db="UniProtKB">
        <authorList>
            <consortium name="EnsemblMetazoa"/>
        </authorList>
    </citation>
    <scope>IDENTIFICATION</scope>
</reference>
<keyword evidence="2" id="KW-1133">Transmembrane helix</keyword>
<evidence type="ECO:0000256" key="2">
    <source>
        <dbReference type="SAM" id="Phobius"/>
    </source>
</evidence>
<organism evidence="3 4">
    <name type="scientific">Tetranychus urticae</name>
    <name type="common">Two-spotted spider mite</name>
    <dbReference type="NCBI Taxonomy" id="32264"/>
    <lineage>
        <taxon>Eukaryota</taxon>
        <taxon>Metazoa</taxon>
        <taxon>Ecdysozoa</taxon>
        <taxon>Arthropoda</taxon>
        <taxon>Chelicerata</taxon>
        <taxon>Arachnida</taxon>
        <taxon>Acari</taxon>
        <taxon>Acariformes</taxon>
        <taxon>Trombidiformes</taxon>
        <taxon>Prostigmata</taxon>
        <taxon>Eleutherengona</taxon>
        <taxon>Raphignathae</taxon>
        <taxon>Tetranychoidea</taxon>
        <taxon>Tetranychidae</taxon>
        <taxon>Tetranychus</taxon>
    </lineage>
</organism>
<dbReference type="EMBL" id="CAEY01001125">
    <property type="status" value="NOT_ANNOTATED_CDS"/>
    <property type="molecule type" value="Genomic_DNA"/>
</dbReference>
<feature type="compositionally biased region" description="Acidic residues" evidence="1">
    <location>
        <begin position="45"/>
        <end position="69"/>
    </location>
</feature>
<feature type="compositionally biased region" description="Polar residues" evidence="1">
    <location>
        <begin position="161"/>
        <end position="186"/>
    </location>
</feature>
<dbReference type="HOGENOM" id="CLU_2124193_0_0_1"/>
<accession>T1JZR2</accession>
<keyword evidence="2" id="KW-0472">Membrane</keyword>
<keyword evidence="4" id="KW-1185">Reference proteome</keyword>
<dbReference type="AlphaFoldDB" id="T1JZR2"/>
<protein>
    <submittedName>
        <fullName evidence="3">Uncharacterized protein</fullName>
    </submittedName>
</protein>
<feature type="compositionally biased region" description="Acidic residues" evidence="1">
    <location>
        <begin position="81"/>
        <end position="90"/>
    </location>
</feature>
<feature type="region of interest" description="Disordered" evidence="1">
    <location>
        <begin position="1"/>
        <end position="186"/>
    </location>
</feature>
<dbReference type="EnsemblMetazoa" id="tetur03g04920.1">
    <property type="protein sequence ID" value="tetur03g04920.1"/>
    <property type="gene ID" value="tetur03g04920"/>
</dbReference>
<dbReference type="Proteomes" id="UP000015104">
    <property type="component" value="Unassembled WGS sequence"/>
</dbReference>
<feature type="compositionally biased region" description="Basic and acidic residues" evidence="1">
    <location>
        <begin position="136"/>
        <end position="155"/>
    </location>
</feature>
<evidence type="ECO:0000256" key="1">
    <source>
        <dbReference type="SAM" id="MobiDB-lite"/>
    </source>
</evidence>
<feature type="compositionally biased region" description="Polar residues" evidence="1">
    <location>
        <begin position="94"/>
        <end position="103"/>
    </location>
</feature>
<name>T1JZR2_TETUR</name>
<reference evidence="4" key="1">
    <citation type="submission" date="2011-08" db="EMBL/GenBank/DDBJ databases">
        <authorList>
            <person name="Rombauts S."/>
        </authorList>
    </citation>
    <scope>NUCLEOTIDE SEQUENCE</scope>
    <source>
        <strain evidence="4">London</strain>
    </source>
</reference>
<proteinExistence type="predicted"/>
<feature type="transmembrane region" description="Helical" evidence="2">
    <location>
        <begin position="256"/>
        <end position="275"/>
    </location>
</feature>
<evidence type="ECO:0000313" key="4">
    <source>
        <dbReference type="Proteomes" id="UP000015104"/>
    </source>
</evidence>
<keyword evidence="2" id="KW-0812">Transmembrane</keyword>